<feature type="domain" description="HTH araC/xylS-type" evidence="5">
    <location>
        <begin position="183"/>
        <end position="279"/>
    </location>
</feature>
<proteinExistence type="predicted"/>
<dbReference type="EMBL" id="CP071090">
    <property type="protein sequence ID" value="QSQ25966.1"/>
    <property type="molecule type" value="Genomic_DNA"/>
</dbReference>
<dbReference type="SMART" id="SM00342">
    <property type="entry name" value="HTH_ARAC"/>
    <property type="match status" value="1"/>
</dbReference>
<dbReference type="Pfam" id="PF12833">
    <property type="entry name" value="HTH_18"/>
    <property type="match status" value="1"/>
</dbReference>
<keyword evidence="3" id="KW-0010">Activator</keyword>
<sequence length="279" mass="31322">MPNGVLTAQDASAAPEFWRDARLPFIEGRSIRDGRKVCYAKHSHETFSIGVITGGRSTYLNGKTRERVGAGAVVVMNPEEVHACNPIDDEPWSYRMLYVDVPWLTTLQRDLGFSHNLDFRAFSATVTTEPRLYAGFNRLYGILTSPGAEDLHKHSAAITFFSQVQQALNPAPTAPREDNQKLQRAADFIRDNCTRSLKLEDICAAADLSPSYLTRAFKKRYGMTPHAYLVNRRIQYARTRLKRGHMIADVALDAGFADQAHFQRAFKRVIAATPGQYRG</sequence>
<evidence type="ECO:0000313" key="7">
    <source>
        <dbReference type="Proteomes" id="UP000662747"/>
    </source>
</evidence>
<dbReference type="PANTHER" id="PTHR46796:SF2">
    <property type="entry name" value="TRANSCRIPTIONAL REGULATORY PROTEIN"/>
    <property type="match status" value="1"/>
</dbReference>
<dbReference type="InterPro" id="IPR018060">
    <property type="entry name" value="HTH_AraC"/>
</dbReference>
<dbReference type="InterPro" id="IPR018062">
    <property type="entry name" value="HTH_AraC-typ_CS"/>
</dbReference>
<organism evidence="6 7">
    <name type="scientific">Pyxidicoccus parkwayensis</name>
    <dbReference type="NCBI Taxonomy" id="2813578"/>
    <lineage>
        <taxon>Bacteria</taxon>
        <taxon>Pseudomonadati</taxon>
        <taxon>Myxococcota</taxon>
        <taxon>Myxococcia</taxon>
        <taxon>Myxococcales</taxon>
        <taxon>Cystobacterineae</taxon>
        <taxon>Myxococcaceae</taxon>
        <taxon>Pyxidicoccus</taxon>
    </lineage>
</organism>
<keyword evidence="4" id="KW-0804">Transcription</keyword>
<dbReference type="Pfam" id="PF02311">
    <property type="entry name" value="AraC_binding"/>
    <property type="match status" value="1"/>
</dbReference>
<evidence type="ECO:0000313" key="6">
    <source>
        <dbReference type="EMBL" id="QSQ25966.1"/>
    </source>
</evidence>
<dbReference type="InterPro" id="IPR037923">
    <property type="entry name" value="HTH-like"/>
</dbReference>
<evidence type="ECO:0000256" key="4">
    <source>
        <dbReference type="ARBA" id="ARBA00023163"/>
    </source>
</evidence>
<reference evidence="6 7" key="1">
    <citation type="submission" date="2021-02" db="EMBL/GenBank/DDBJ databases">
        <title>De Novo genome assembly of isolated myxobacteria.</title>
        <authorList>
            <person name="Stevens D.C."/>
        </authorList>
    </citation>
    <scope>NUCLEOTIDE SEQUENCE [LARGE SCALE GENOMIC DNA]</scope>
    <source>
        <strain evidence="7">SCPEA02</strain>
    </source>
</reference>
<dbReference type="SUPFAM" id="SSF46689">
    <property type="entry name" value="Homeodomain-like"/>
    <property type="match status" value="2"/>
</dbReference>
<keyword evidence="7" id="KW-1185">Reference proteome</keyword>
<evidence type="ECO:0000256" key="1">
    <source>
        <dbReference type="ARBA" id="ARBA00023015"/>
    </source>
</evidence>
<evidence type="ECO:0000259" key="5">
    <source>
        <dbReference type="PROSITE" id="PS01124"/>
    </source>
</evidence>
<dbReference type="InterPro" id="IPR020449">
    <property type="entry name" value="Tscrpt_reg_AraC-type_HTH"/>
</dbReference>
<keyword evidence="2" id="KW-0238">DNA-binding</keyword>
<dbReference type="PROSITE" id="PS01124">
    <property type="entry name" value="HTH_ARAC_FAMILY_2"/>
    <property type="match status" value="1"/>
</dbReference>
<name>A0ABX7P697_9BACT</name>
<keyword evidence="1" id="KW-0805">Transcription regulation</keyword>
<evidence type="ECO:0000256" key="2">
    <source>
        <dbReference type="ARBA" id="ARBA00023125"/>
    </source>
</evidence>
<evidence type="ECO:0000256" key="3">
    <source>
        <dbReference type="ARBA" id="ARBA00023159"/>
    </source>
</evidence>
<dbReference type="Gene3D" id="1.10.10.60">
    <property type="entry name" value="Homeodomain-like"/>
    <property type="match status" value="2"/>
</dbReference>
<dbReference type="RefSeq" id="WP_206727517.1">
    <property type="nucleotide sequence ID" value="NZ_CP071090.1"/>
</dbReference>
<dbReference type="InterPro" id="IPR003313">
    <property type="entry name" value="AraC-bd"/>
</dbReference>
<dbReference type="InterPro" id="IPR050204">
    <property type="entry name" value="AraC_XylS_family_regulators"/>
</dbReference>
<dbReference type="PROSITE" id="PS00041">
    <property type="entry name" value="HTH_ARAC_FAMILY_1"/>
    <property type="match status" value="1"/>
</dbReference>
<dbReference type="PANTHER" id="PTHR46796">
    <property type="entry name" value="HTH-TYPE TRANSCRIPTIONAL ACTIVATOR RHAS-RELATED"/>
    <property type="match status" value="1"/>
</dbReference>
<accession>A0ABX7P697</accession>
<dbReference type="Proteomes" id="UP000662747">
    <property type="component" value="Chromosome"/>
</dbReference>
<dbReference type="PRINTS" id="PR00032">
    <property type="entry name" value="HTHARAC"/>
</dbReference>
<gene>
    <name evidence="6" type="ORF">JY651_14000</name>
</gene>
<dbReference type="InterPro" id="IPR009057">
    <property type="entry name" value="Homeodomain-like_sf"/>
</dbReference>
<protein>
    <submittedName>
        <fullName evidence="6">AraC family transcriptional regulator</fullName>
    </submittedName>
</protein>
<dbReference type="SUPFAM" id="SSF51215">
    <property type="entry name" value="Regulatory protein AraC"/>
    <property type="match status" value="1"/>
</dbReference>